<dbReference type="Gene3D" id="1.10.10.1250">
    <property type="entry name" value="RNA polymerase, subunit delta, N-terminal domain"/>
    <property type="match status" value="1"/>
</dbReference>
<dbReference type="GO" id="GO:0009307">
    <property type="term" value="P:DNA restriction-modification system"/>
    <property type="evidence" value="ECO:0007669"/>
    <property type="project" value="InterPro"/>
</dbReference>
<dbReference type="EMBL" id="CP015518">
    <property type="protein sequence ID" value="APG23914.1"/>
    <property type="molecule type" value="Genomic_DNA"/>
</dbReference>
<dbReference type="InterPro" id="IPR011335">
    <property type="entry name" value="Restrct_endonuc-II-like"/>
</dbReference>
<keyword evidence="3" id="KW-0255">Endonuclease</keyword>
<dbReference type="PANTHER" id="PTHR30015">
    <property type="entry name" value="MRR RESTRICTION SYSTEM PROTEIN"/>
    <property type="match status" value="1"/>
</dbReference>
<evidence type="ECO:0000259" key="2">
    <source>
        <dbReference type="PROSITE" id="PS51913"/>
    </source>
</evidence>
<sequence length="351" mass="38230">MSVKAAATEVLKKAKTPLHAKAIAEQIIAAGLWTSDGKTPEATVSASLYSDIKKNGDKSTFVKVGPQTFALRDSTKISSGAAPIPATVQEAPKPHPTNAGFSFTDCAQKVLEEFGGKKPMHYKEITEKALQKGWLVTGGKTPEATMYAQVITEIKRQQKRGERPRFVQHGRGYVGLSQWMGRGLAFQIEQHNHQVRKALRERLLAMKPGEFEELISQLLAEMGFEMVEVTKLSGDGGIDVRGTLVVGDVVRIKMAVQVKKWKLKNNIQAPVVQQVRGSLGAHEQGLIITTSDFSPGAVKEAVQPDKTPIALMNGEQLVMLLMEHGIGVHRSTPDLFEIDEDALVTGEGKFG</sequence>
<dbReference type="InterPro" id="IPR011856">
    <property type="entry name" value="tRNA_endonuc-like_dom_sf"/>
</dbReference>
<dbReference type="Pfam" id="PF04471">
    <property type="entry name" value="Mrr_cat"/>
    <property type="match status" value="1"/>
</dbReference>
<dbReference type="Proteomes" id="UP000182264">
    <property type="component" value="Chromosome"/>
</dbReference>
<dbReference type="GO" id="GO:0006355">
    <property type="term" value="P:regulation of DNA-templated transcription"/>
    <property type="evidence" value="ECO:0007669"/>
    <property type="project" value="InterPro"/>
</dbReference>
<evidence type="ECO:0000256" key="1">
    <source>
        <dbReference type="ARBA" id="ARBA00023163"/>
    </source>
</evidence>
<feature type="domain" description="HTH HARE-type" evidence="2">
    <location>
        <begin position="1"/>
        <end position="74"/>
    </location>
</feature>
<keyword evidence="3" id="KW-0540">Nuclease</keyword>
<dbReference type="AlphaFoldDB" id="A0A1L3GD90"/>
<dbReference type="PROSITE" id="PS51913">
    <property type="entry name" value="HTH_HARE"/>
    <property type="match status" value="2"/>
</dbReference>
<feature type="domain" description="HTH HARE-type" evidence="2">
    <location>
        <begin position="101"/>
        <end position="179"/>
    </location>
</feature>
<name>A0A1L3GD90_SYNAC</name>
<dbReference type="Pfam" id="PF05066">
    <property type="entry name" value="HARE-HTH"/>
    <property type="match status" value="2"/>
</dbReference>
<dbReference type="Gene3D" id="3.40.1350.10">
    <property type="match status" value="1"/>
</dbReference>
<dbReference type="PANTHER" id="PTHR30015:SF7">
    <property type="entry name" value="TYPE IV METHYL-DIRECTED RESTRICTION ENZYME ECOKMRR"/>
    <property type="match status" value="1"/>
</dbReference>
<proteinExistence type="predicted"/>
<dbReference type="KEGG" id="pace:A6070_10540"/>
<dbReference type="SUPFAM" id="SSF52980">
    <property type="entry name" value="Restriction endonuclease-like"/>
    <property type="match status" value="1"/>
</dbReference>
<accession>A0A1L3GD90</accession>
<dbReference type="RefSeq" id="WP_072285729.1">
    <property type="nucleotide sequence ID" value="NZ_CP015455.1"/>
</dbReference>
<dbReference type="InterPro" id="IPR007560">
    <property type="entry name" value="Restrct_endonuc_IV_Mrr"/>
</dbReference>
<evidence type="ECO:0000313" key="4">
    <source>
        <dbReference type="Proteomes" id="UP000182264"/>
    </source>
</evidence>
<organism evidence="3 4">
    <name type="scientific">Syntrophotalea acetylenica</name>
    <name type="common">Pelobacter acetylenicus</name>
    <dbReference type="NCBI Taxonomy" id="29542"/>
    <lineage>
        <taxon>Bacteria</taxon>
        <taxon>Pseudomonadati</taxon>
        <taxon>Thermodesulfobacteriota</taxon>
        <taxon>Desulfuromonadia</taxon>
        <taxon>Desulfuromonadales</taxon>
        <taxon>Syntrophotaleaceae</taxon>
        <taxon>Syntrophotalea</taxon>
    </lineage>
</organism>
<keyword evidence="4" id="KW-1185">Reference proteome</keyword>
<dbReference type="GO" id="GO:0003677">
    <property type="term" value="F:DNA binding"/>
    <property type="evidence" value="ECO:0007669"/>
    <property type="project" value="InterPro"/>
</dbReference>
<dbReference type="InterPro" id="IPR038087">
    <property type="entry name" value="RNAP_delta_N_dom_sf"/>
</dbReference>
<reference evidence="3 4" key="1">
    <citation type="journal article" date="2017" name="Genome Announc.">
        <title>Complete Genome Sequences of Two Acetylene-Fermenting Pelobacter acetylenicus Strains.</title>
        <authorList>
            <person name="Sutton J.M."/>
            <person name="Baesman S.M."/>
            <person name="Fierst J.L."/>
            <person name="Poret-Peterson A.T."/>
            <person name="Oremland R.S."/>
            <person name="Dunlap D.S."/>
            <person name="Akob D.M."/>
        </authorList>
    </citation>
    <scope>NUCLEOTIDE SEQUENCE [LARGE SCALE GENOMIC DNA]</scope>
    <source>
        <strain evidence="3 4">DSM 3247</strain>
    </source>
</reference>
<dbReference type="OrthoDB" id="34413at2"/>
<keyword evidence="3" id="KW-0378">Hydrolase</keyword>
<protein>
    <submittedName>
        <fullName evidence="3">Restriction endonuclease</fullName>
    </submittedName>
</protein>
<dbReference type="GO" id="GO:0015666">
    <property type="term" value="F:restriction endodeoxyribonuclease activity"/>
    <property type="evidence" value="ECO:0007669"/>
    <property type="project" value="TreeGrafter"/>
</dbReference>
<dbReference type="InterPro" id="IPR052906">
    <property type="entry name" value="Type_IV_Methyl-Rstrct_Enzyme"/>
</dbReference>
<gene>
    <name evidence="3" type="ORF">A7E75_01920</name>
</gene>
<dbReference type="REBASE" id="165828">
    <property type="entry name" value="Pac3247MrrP"/>
</dbReference>
<keyword evidence="1" id="KW-0804">Transcription</keyword>
<dbReference type="InterPro" id="IPR007759">
    <property type="entry name" value="Asxl_HARE-HTH"/>
</dbReference>
<evidence type="ECO:0000313" key="3">
    <source>
        <dbReference type="EMBL" id="APG23914.1"/>
    </source>
</evidence>
<dbReference type="STRING" id="29542.A6070_10540"/>